<evidence type="ECO:0000256" key="3">
    <source>
        <dbReference type="SAM" id="Phobius"/>
    </source>
</evidence>
<name>A0A5F8GZ60_MONDO</name>
<dbReference type="InterPro" id="IPR020846">
    <property type="entry name" value="MFS_dom"/>
</dbReference>
<dbReference type="STRING" id="13616.ENSMODP00000052391"/>
<feature type="transmembrane region" description="Helical" evidence="3">
    <location>
        <begin position="32"/>
        <end position="54"/>
    </location>
</feature>
<feature type="transmembrane region" description="Helical" evidence="3">
    <location>
        <begin position="389"/>
        <end position="410"/>
    </location>
</feature>
<keyword evidence="6" id="KW-1185">Reference proteome</keyword>
<protein>
    <submittedName>
        <fullName evidence="5">Solute carrier family 16 member 14</fullName>
    </submittedName>
</protein>
<dbReference type="Ensembl" id="ENSMODT00000066496.1">
    <property type="protein sequence ID" value="ENSMODP00000052391.1"/>
    <property type="gene ID" value="ENSMODG00000021226.4"/>
</dbReference>
<keyword evidence="3" id="KW-1133">Transmembrane helix</keyword>
<dbReference type="GO" id="GO:0005886">
    <property type="term" value="C:plasma membrane"/>
    <property type="evidence" value="ECO:0000318"/>
    <property type="project" value="GO_Central"/>
</dbReference>
<feature type="transmembrane region" description="Helical" evidence="3">
    <location>
        <begin position="162"/>
        <end position="182"/>
    </location>
</feature>
<feature type="transmembrane region" description="Helical" evidence="3">
    <location>
        <begin position="497"/>
        <end position="516"/>
    </location>
</feature>
<dbReference type="SUPFAM" id="SSF103473">
    <property type="entry name" value="MFS general substrate transporter"/>
    <property type="match status" value="1"/>
</dbReference>
<feature type="transmembrane region" description="Helical" evidence="3">
    <location>
        <begin position="188"/>
        <end position="209"/>
    </location>
</feature>
<dbReference type="GO" id="GO:0008028">
    <property type="term" value="F:monocarboxylic acid transmembrane transporter activity"/>
    <property type="evidence" value="ECO:0000318"/>
    <property type="project" value="GO_Central"/>
</dbReference>
<dbReference type="Proteomes" id="UP000002280">
    <property type="component" value="Chromosome 7"/>
</dbReference>
<feature type="transmembrane region" description="Helical" evidence="3">
    <location>
        <begin position="537"/>
        <end position="556"/>
    </location>
</feature>
<reference evidence="5 6" key="1">
    <citation type="journal article" date="2007" name="Nature">
        <title>Genome of the marsupial Monodelphis domestica reveals innovation in non-coding sequences.</title>
        <authorList>
            <person name="Mikkelsen T.S."/>
            <person name="Wakefield M.J."/>
            <person name="Aken B."/>
            <person name="Amemiya C.T."/>
            <person name="Chang J.L."/>
            <person name="Duke S."/>
            <person name="Garber M."/>
            <person name="Gentles A.J."/>
            <person name="Goodstadt L."/>
            <person name="Heger A."/>
            <person name="Jurka J."/>
            <person name="Kamal M."/>
            <person name="Mauceli E."/>
            <person name="Searle S.M."/>
            <person name="Sharpe T."/>
            <person name="Baker M.L."/>
            <person name="Batzer M.A."/>
            <person name="Benos P.V."/>
            <person name="Belov K."/>
            <person name="Clamp M."/>
            <person name="Cook A."/>
            <person name="Cuff J."/>
            <person name="Das R."/>
            <person name="Davidow L."/>
            <person name="Deakin J.E."/>
            <person name="Fazzari M.J."/>
            <person name="Glass J.L."/>
            <person name="Grabherr M."/>
            <person name="Greally J.M."/>
            <person name="Gu W."/>
            <person name="Hore T.A."/>
            <person name="Huttley G.A."/>
            <person name="Kleber M."/>
            <person name="Jirtle R.L."/>
            <person name="Koina E."/>
            <person name="Lee J.T."/>
            <person name="Mahony S."/>
            <person name="Marra M.A."/>
            <person name="Miller R.D."/>
            <person name="Nicholls R.D."/>
            <person name="Oda M."/>
            <person name="Papenfuss A.T."/>
            <person name="Parra Z.E."/>
            <person name="Pollock D.D."/>
            <person name="Ray D.A."/>
            <person name="Schein J.E."/>
            <person name="Speed T.P."/>
            <person name="Thompson K."/>
            <person name="VandeBerg J.L."/>
            <person name="Wade C.M."/>
            <person name="Walker J.A."/>
            <person name="Waters P.D."/>
            <person name="Webber C."/>
            <person name="Weidman J.R."/>
            <person name="Xie X."/>
            <person name="Zody M.C."/>
            <person name="Baldwin J."/>
            <person name="Abdouelleil A."/>
            <person name="Abdulkadir J."/>
            <person name="Abebe A."/>
            <person name="Abera B."/>
            <person name="Abreu J."/>
            <person name="Acer S.C."/>
            <person name="Aftuck L."/>
            <person name="Alexander A."/>
            <person name="An P."/>
            <person name="Anderson E."/>
            <person name="Anderson S."/>
            <person name="Arachi H."/>
            <person name="Azer M."/>
            <person name="Bachantsang P."/>
            <person name="Barry A."/>
            <person name="Bayul T."/>
            <person name="Berlin A."/>
            <person name="Bessette D."/>
            <person name="Bloom T."/>
            <person name="Bloom T."/>
            <person name="Boguslavskiy L."/>
            <person name="Bonnet C."/>
            <person name="Boukhgalter B."/>
            <person name="Bourzgui I."/>
            <person name="Brown A."/>
            <person name="Cahill P."/>
            <person name="Channer S."/>
            <person name="Cheshatsang Y."/>
            <person name="Chuda L."/>
            <person name="Citroen M."/>
            <person name="Collymore A."/>
            <person name="Cooke P."/>
            <person name="Costello M."/>
            <person name="D'Aco K."/>
            <person name="Daza R."/>
            <person name="De Haan G."/>
            <person name="DeGray S."/>
            <person name="DeMaso C."/>
            <person name="Dhargay N."/>
            <person name="Dooley K."/>
            <person name="Dooley E."/>
            <person name="Doricent M."/>
            <person name="Dorje P."/>
            <person name="Dorjee K."/>
            <person name="Dupes A."/>
            <person name="Elong R."/>
            <person name="Falk J."/>
            <person name="Farina A."/>
            <person name="Faro S."/>
            <person name="Ferguson D."/>
            <person name="Fisher S."/>
            <person name="Foley C.D."/>
            <person name="Franke A."/>
            <person name="Friedrich D."/>
            <person name="Gadbois L."/>
            <person name="Gearin G."/>
            <person name="Gearin C.R."/>
            <person name="Giannoukos G."/>
            <person name="Goode T."/>
            <person name="Graham J."/>
            <person name="Grandbois E."/>
            <person name="Grewal S."/>
            <person name="Gyaltsen K."/>
            <person name="Hafez N."/>
            <person name="Hagos B."/>
            <person name="Hall J."/>
            <person name="Henson C."/>
            <person name="Hollinger A."/>
            <person name="Honan T."/>
            <person name="Huard M.D."/>
            <person name="Hughes L."/>
            <person name="Hurhula B."/>
            <person name="Husby M.E."/>
            <person name="Kamat A."/>
            <person name="Kanga B."/>
            <person name="Kashin S."/>
            <person name="Khazanovich D."/>
            <person name="Kisner P."/>
            <person name="Lance K."/>
            <person name="Lara M."/>
            <person name="Lee W."/>
            <person name="Lennon N."/>
            <person name="Letendre F."/>
            <person name="LeVine R."/>
            <person name="Lipovsky A."/>
            <person name="Liu X."/>
            <person name="Liu J."/>
            <person name="Liu S."/>
            <person name="Lokyitsang T."/>
            <person name="Lokyitsang Y."/>
            <person name="Lubonja R."/>
            <person name="Lui A."/>
            <person name="MacDonald P."/>
            <person name="Magnisalis V."/>
            <person name="Maru K."/>
            <person name="Matthews C."/>
            <person name="McCusker W."/>
            <person name="McDonough S."/>
            <person name="Mehta T."/>
            <person name="Meldrim J."/>
            <person name="Meneus L."/>
            <person name="Mihai O."/>
            <person name="Mihalev A."/>
            <person name="Mihova T."/>
            <person name="Mittelman R."/>
            <person name="Mlenga V."/>
            <person name="Montmayeur A."/>
            <person name="Mulrain L."/>
            <person name="Navidi A."/>
            <person name="Naylor J."/>
            <person name="Negash T."/>
            <person name="Nguyen T."/>
            <person name="Nguyen N."/>
            <person name="Nicol R."/>
            <person name="Norbu C."/>
            <person name="Norbu N."/>
            <person name="Novod N."/>
            <person name="O'Neill B."/>
            <person name="Osman S."/>
            <person name="Markiewicz E."/>
            <person name="Oyono O.L."/>
            <person name="Patti C."/>
            <person name="Phunkhang P."/>
            <person name="Pierre F."/>
            <person name="Priest M."/>
            <person name="Raghuraman S."/>
            <person name="Rege F."/>
            <person name="Reyes R."/>
            <person name="Rise C."/>
            <person name="Rogov P."/>
            <person name="Ross K."/>
            <person name="Ryan E."/>
            <person name="Settipalli S."/>
            <person name="Shea T."/>
            <person name="Sherpa N."/>
            <person name="Shi L."/>
            <person name="Shih D."/>
            <person name="Sparrow T."/>
            <person name="Spaulding J."/>
            <person name="Stalker J."/>
            <person name="Stange-Thomann N."/>
            <person name="Stavropoulos S."/>
            <person name="Stone C."/>
            <person name="Strader C."/>
            <person name="Tesfaye S."/>
            <person name="Thomson T."/>
            <person name="Thoulutsang Y."/>
            <person name="Thoulutsang D."/>
            <person name="Topham K."/>
            <person name="Topping I."/>
            <person name="Tsamla T."/>
            <person name="Vassiliev H."/>
            <person name="Vo A."/>
            <person name="Wangchuk T."/>
            <person name="Wangdi T."/>
            <person name="Weiand M."/>
            <person name="Wilkinson J."/>
            <person name="Wilson A."/>
            <person name="Yadav S."/>
            <person name="Young G."/>
            <person name="Yu Q."/>
            <person name="Zembek L."/>
            <person name="Zhong D."/>
            <person name="Zimmer A."/>
            <person name="Zwirko Z."/>
            <person name="Jaffe D.B."/>
            <person name="Alvarez P."/>
            <person name="Brockman W."/>
            <person name="Butler J."/>
            <person name="Chin C."/>
            <person name="Gnerre S."/>
            <person name="MacCallum I."/>
            <person name="Graves J.A."/>
            <person name="Ponting C.P."/>
            <person name="Breen M."/>
            <person name="Samollow P.B."/>
            <person name="Lander E.S."/>
            <person name="Lindblad-Toh K."/>
        </authorList>
    </citation>
    <scope>NUCLEOTIDE SEQUENCE [LARGE SCALE GENOMIC DNA]</scope>
</reference>
<feature type="compositionally biased region" description="Basic and acidic residues" evidence="2">
    <location>
        <begin position="250"/>
        <end position="264"/>
    </location>
</feature>
<dbReference type="InterPro" id="IPR050327">
    <property type="entry name" value="Proton-linked_MCT"/>
</dbReference>
<dbReference type="GO" id="GO:1905039">
    <property type="term" value="P:carboxylic acid transmembrane transport"/>
    <property type="evidence" value="ECO:0000318"/>
    <property type="project" value="GO_Central"/>
</dbReference>
<dbReference type="PANTHER" id="PTHR11360:SF239">
    <property type="entry name" value="MONOCARBOXYLATE TRANSPORTER 14"/>
    <property type="match status" value="1"/>
</dbReference>
<feature type="region of interest" description="Disordered" evidence="2">
    <location>
        <begin position="1"/>
        <end position="24"/>
    </location>
</feature>
<dbReference type="Pfam" id="PF07690">
    <property type="entry name" value="MFS_1"/>
    <property type="match status" value="1"/>
</dbReference>
<evidence type="ECO:0000313" key="6">
    <source>
        <dbReference type="Proteomes" id="UP000002280"/>
    </source>
</evidence>
<feature type="transmembrane region" description="Helical" evidence="3">
    <location>
        <begin position="74"/>
        <end position="95"/>
    </location>
</feature>
<dbReference type="Bgee" id="ENSMODG00000021226">
    <property type="expression patterns" value="Expressed in cerebellum and 9 other cell types or tissues"/>
</dbReference>
<evidence type="ECO:0000259" key="4">
    <source>
        <dbReference type="PROSITE" id="PS50850"/>
    </source>
</evidence>
<keyword evidence="3" id="KW-0812">Transmembrane</keyword>
<reference evidence="5" key="2">
    <citation type="submission" date="2025-08" db="UniProtKB">
        <authorList>
            <consortium name="Ensembl"/>
        </authorList>
    </citation>
    <scope>IDENTIFICATION</scope>
</reference>
<dbReference type="Gene3D" id="1.20.1250.20">
    <property type="entry name" value="MFS general substrate transporter like domains"/>
    <property type="match status" value="1"/>
</dbReference>
<dbReference type="GeneTree" id="ENSGT00940000160895"/>
<dbReference type="FunCoup" id="A0A5F8GZ60">
    <property type="interactions" value="39"/>
</dbReference>
<evidence type="ECO:0000256" key="1">
    <source>
        <dbReference type="ARBA" id="ARBA00004141"/>
    </source>
</evidence>
<evidence type="ECO:0000256" key="2">
    <source>
        <dbReference type="SAM" id="MobiDB-lite"/>
    </source>
</evidence>
<dbReference type="InParanoid" id="A0A5F8GZ60"/>
<sequence length="557" mass="61498">MYTSHEDIGYDFEDGPREKKTHKPNPNIDGGWAWMIVLSSFVVHILIMGSQMALGVLNMEWLEEFHQSRGLTAWVSSLSMGITLIVGPFIGLFINTCGCRKTAIMGGILNALGWVLSAYATNVHYLFITFGVAAGFGSGMVYLPAVVMVGQYFQKRRALAQGLSTTGTGFGTFLMTVLLKYLCSEYGWRSAMFIQGAVSLNLCVCGALMRPLTPNETQSKKDLKNKDGERELKLPLSHSTESIKSNGHLNKTEEKEDGPVKEEMLSNSPAPESKGKDKVQHGKNMYALRILKIVSQLTIRVRKGFWDWYSSYFGTASLFTNRMFVAFIFWALFAYSSFVIPFIHLPEIVKLYNLSEQNDVFPLTSIIAIVHIFGKVILGIVADLPCTSVWNVFLMANLSLVISILILPLMHTYASLAAMCALIGFSSGYFSLMPVVTEDLVGIEHLANAYGIIICANGISALLGPPFAGKQLAVLILLHLGQRGYSVDRDQLWSQMLSTWVTLGKLLNLNCLLLCLESVLRGDSKREGKGQKKSVTVIRMTSFLLGLVIHITTVLGL</sequence>
<feature type="transmembrane region" description="Helical" evidence="3">
    <location>
        <begin position="416"/>
        <end position="437"/>
    </location>
</feature>
<dbReference type="InterPro" id="IPR011701">
    <property type="entry name" value="MFS"/>
</dbReference>
<feature type="transmembrane region" description="Helical" evidence="3">
    <location>
        <begin position="126"/>
        <end position="150"/>
    </location>
</feature>
<dbReference type="InterPro" id="IPR036259">
    <property type="entry name" value="MFS_trans_sf"/>
</dbReference>
<feature type="transmembrane region" description="Helical" evidence="3">
    <location>
        <begin position="102"/>
        <end position="120"/>
    </location>
</feature>
<feature type="compositionally biased region" description="Basic and acidic residues" evidence="2">
    <location>
        <begin position="1"/>
        <end position="18"/>
    </location>
</feature>
<accession>A0A5F8GZ60</accession>
<feature type="region of interest" description="Disordered" evidence="2">
    <location>
        <begin position="241"/>
        <end position="280"/>
    </location>
</feature>
<evidence type="ECO:0000313" key="5">
    <source>
        <dbReference type="Ensembl" id="ENSMODP00000052391.1"/>
    </source>
</evidence>
<proteinExistence type="predicted"/>
<gene>
    <name evidence="5" type="primary">SLC16A14</name>
</gene>
<reference evidence="5" key="3">
    <citation type="submission" date="2025-09" db="UniProtKB">
        <authorList>
            <consortium name="Ensembl"/>
        </authorList>
    </citation>
    <scope>IDENTIFICATION</scope>
</reference>
<comment type="subcellular location">
    <subcellularLocation>
        <location evidence="1">Membrane</location>
        <topology evidence="1">Multi-pass membrane protein</topology>
    </subcellularLocation>
</comment>
<keyword evidence="3" id="KW-0472">Membrane</keyword>
<feature type="transmembrane region" description="Helical" evidence="3">
    <location>
        <begin position="323"/>
        <end position="343"/>
    </location>
</feature>
<feature type="domain" description="Major facilitator superfamily (MFS) profile" evidence="4">
    <location>
        <begin position="36"/>
        <end position="519"/>
    </location>
</feature>
<dbReference type="AlphaFoldDB" id="A0A5F8GZ60"/>
<dbReference type="OMA" id="CVFISCC"/>
<feature type="transmembrane region" description="Helical" evidence="3">
    <location>
        <begin position="449"/>
        <end position="468"/>
    </location>
</feature>
<feature type="transmembrane region" description="Helical" evidence="3">
    <location>
        <begin position="363"/>
        <end position="382"/>
    </location>
</feature>
<dbReference type="PANTHER" id="PTHR11360">
    <property type="entry name" value="MONOCARBOXYLATE TRANSPORTER"/>
    <property type="match status" value="1"/>
</dbReference>
<organism evidence="5 6">
    <name type="scientific">Monodelphis domestica</name>
    <name type="common">Gray short-tailed opossum</name>
    <dbReference type="NCBI Taxonomy" id="13616"/>
    <lineage>
        <taxon>Eukaryota</taxon>
        <taxon>Metazoa</taxon>
        <taxon>Chordata</taxon>
        <taxon>Craniata</taxon>
        <taxon>Vertebrata</taxon>
        <taxon>Euteleostomi</taxon>
        <taxon>Mammalia</taxon>
        <taxon>Metatheria</taxon>
        <taxon>Didelphimorphia</taxon>
        <taxon>Didelphidae</taxon>
        <taxon>Monodelphis</taxon>
    </lineage>
</organism>
<dbReference type="PROSITE" id="PS50850">
    <property type="entry name" value="MFS"/>
    <property type="match status" value="1"/>
</dbReference>